<comment type="cofactor">
    <cofactor evidence="1">
        <name>Mg(2+)</name>
        <dbReference type="ChEBI" id="CHEBI:18420"/>
    </cofactor>
</comment>
<evidence type="ECO:0000256" key="1">
    <source>
        <dbReference type="ARBA" id="ARBA00001946"/>
    </source>
</evidence>
<dbReference type="GO" id="GO:0000287">
    <property type="term" value="F:magnesium ion binding"/>
    <property type="evidence" value="ECO:0007669"/>
    <property type="project" value="TreeGrafter"/>
</dbReference>
<protein>
    <submittedName>
        <fullName evidence="6">Putative citrate lyase beta chain</fullName>
    </submittedName>
</protein>
<organism evidence="6 7">
    <name type="scientific">Rhodococcus opacus M213</name>
    <dbReference type="NCBI Taxonomy" id="1129896"/>
    <lineage>
        <taxon>Bacteria</taxon>
        <taxon>Bacillati</taxon>
        <taxon>Actinomycetota</taxon>
        <taxon>Actinomycetes</taxon>
        <taxon>Mycobacteriales</taxon>
        <taxon>Nocardiaceae</taxon>
        <taxon>Rhodococcus</taxon>
    </lineage>
</organism>
<keyword evidence="2" id="KW-0479">Metal-binding</keyword>
<evidence type="ECO:0000313" key="6">
    <source>
        <dbReference type="EMBL" id="EKT81419.1"/>
    </source>
</evidence>
<evidence type="ECO:0000256" key="3">
    <source>
        <dbReference type="ARBA" id="ARBA00022842"/>
    </source>
</evidence>
<reference evidence="6 7" key="1">
    <citation type="journal article" date="2013" name="Genome Announc.">
        <title>Draft Genome Sequence of Rhodococcus opacus Strain M213 Shows a Diverse Catabolic Potential.</title>
        <authorList>
            <person name="Pathak A."/>
            <person name="Green S.J."/>
            <person name="Ogram A."/>
            <person name="Chauhan A."/>
        </authorList>
    </citation>
    <scope>NUCLEOTIDE SEQUENCE [LARGE SCALE GENOMIC DNA]</scope>
    <source>
        <strain evidence="6 7">M213</strain>
    </source>
</reference>
<dbReference type="PANTHER" id="PTHR32308">
    <property type="entry name" value="LYASE BETA SUBUNIT, PUTATIVE (AFU_ORTHOLOGUE AFUA_4G13030)-RELATED"/>
    <property type="match status" value="1"/>
</dbReference>
<evidence type="ECO:0000313" key="7">
    <source>
        <dbReference type="Proteomes" id="UP000005951"/>
    </source>
</evidence>
<dbReference type="GO" id="GO:0006107">
    <property type="term" value="P:oxaloacetate metabolic process"/>
    <property type="evidence" value="ECO:0007669"/>
    <property type="project" value="TreeGrafter"/>
</dbReference>
<keyword evidence="6" id="KW-0456">Lyase</keyword>
<comment type="caution">
    <text evidence="6">The sequence shown here is derived from an EMBL/GenBank/DDBJ whole genome shotgun (WGS) entry which is preliminary data.</text>
</comment>
<dbReference type="InterPro" id="IPR005000">
    <property type="entry name" value="Aldolase/citrate-lyase_domain"/>
</dbReference>
<feature type="compositionally biased region" description="Basic and acidic residues" evidence="4">
    <location>
        <begin position="256"/>
        <end position="269"/>
    </location>
</feature>
<name>K8XJ33_RHOOP</name>
<accession>K8XJ33</accession>
<evidence type="ECO:0000256" key="4">
    <source>
        <dbReference type="SAM" id="MobiDB-lite"/>
    </source>
</evidence>
<dbReference type="SUPFAM" id="SSF51621">
    <property type="entry name" value="Phosphoenolpyruvate/pyruvate domain"/>
    <property type="match status" value="1"/>
</dbReference>
<feature type="region of interest" description="Disordered" evidence="4">
    <location>
        <begin position="215"/>
        <end position="298"/>
    </location>
</feature>
<feature type="domain" description="HpcH/HpaI aldolase/citrate lyase" evidence="5">
    <location>
        <begin position="18"/>
        <end position="151"/>
    </location>
</feature>
<dbReference type="Pfam" id="PF03328">
    <property type="entry name" value="HpcH_HpaI"/>
    <property type="match status" value="1"/>
</dbReference>
<dbReference type="EMBL" id="AJYC02000059">
    <property type="protein sequence ID" value="EKT81419.1"/>
    <property type="molecule type" value="Genomic_DNA"/>
</dbReference>
<dbReference type="Gene3D" id="3.20.20.60">
    <property type="entry name" value="Phosphoenolpyruvate-binding domains"/>
    <property type="match status" value="1"/>
</dbReference>
<sequence>MSTPSTVASTRRTLYDAADLDAVAEFAHGIRIPKVESVDDVRWVTDRAPGIPLICAIESAKGVANALAIAAEPGVDHLDLGGIDLQKDLGTGSSDAPLHYVRSHLVAACRTAGLAPPIDSVYPHIDDTDGLRRQTRASRELGFFGKSAIYPSQLPHIHAAFSSRADELEWERTVLDVFDNAHGAALRLPGGEFVDLPVAERARKILALADALPSRLTSDDPRRPASASPGQGKHCIQQRRRPAMARPWPTVPGLPDADHTRGSRFESGRPRHTPPRPSQPDAEVQATESEDPDSMLPPHRTALRWVAYLTMV</sequence>
<proteinExistence type="predicted"/>
<gene>
    <name evidence="6" type="ORF">WSS_A17431</name>
</gene>
<keyword evidence="3" id="KW-0460">Magnesium</keyword>
<evidence type="ECO:0000256" key="2">
    <source>
        <dbReference type="ARBA" id="ARBA00022723"/>
    </source>
</evidence>
<dbReference type="InterPro" id="IPR015813">
    <property type="entry name" value="Pyrv/PenolPyrv_kinase-like_dom"/>
</dbReference>
<evidence type="ECO:0000259" key="5">
    <source>
        <dbReference type="Pfam" id="PF03328"/>
    </source>
</evidence>
<dbReference type="GO" id="GO:0016829">
    <property type="term" value="F:lyase activity"/>
    <property type="evidence" value="ECO:0007669"/>
    <property type="project" value="UniProtKB-KW"/>
</dbReference>
<dbReference type="Proteomes" id="UP000005951">
    <property type="component" value="Unassembled WGS sequence"/>
</dbReference>
<dbReference type="PANTHER" id="PTHR32308:SF0">
    <property type="entry name" value="HPCH_HPAI ALDOLASE_CITRATE LYASE DOMAIN-CONTAINING PROTEIN"/>
    <property type="match status" value="1"/>
</dbReference>
<dbReference type="AlphaFoldDB" id="K8XJ33"/>
<dbReference type="InterPro" id="IPR040442">
    <property type="entry name" value="Pyrv_kinase-like_dom_sf"/>
</dbReference>